<protein>
    <submittedName>
        <fullName evidence="1">Uncharacterized protein</fullName>
    </submittedName>
</protein>
<comment type="caution">
    <text evidence="1">The sequence shown here is derived from an EMBL/GenBank/DDBJ whole genome shotgun (WGS) entry which is preliminary data.</text>
</comment>
<evidence type="ECO:0000313" key="2">
    <source>
        <dbReference type="Proteomes" id="UP000823674"/>
    </source>
</evidence>
<organism evidence="1 2">
    <name type="scientific">Brassica rapa subsp. trilocularis</name>
    <dbReference type="NCBI Taxonomy" id="1813537"/>
    <lineage>
        <taxon>Eukaryota</taxon>
        <taxon>Viridiplantae</taxon>
        <taxon>Streptophyta</taxon>
        <taxon>Embryophyta</taxon>
        <taxon>Tracheophyta</taxon>
        <taxon>Spermatophyta</taxon>
        <taxon>Magnoliopsida</taxon>
        <taxon>eudicotyledons</taxon>
        <taxon>Gunneridae</taxon>
        <taxon>Pentapetalae</taxon>
        <taxon>rosids</taxon>
        <taxon>malvids</taxon>
        <taxon>Brassicales</taxon>
        <taxon>Brassicaceae</taxon>
        <taxon>Brassiceae</taxon>
        <taxon>Brassica</taxon>
    </lineage>
</organism>
<reference evidence="1 2" key="1">
    <citation type="submission" date="2021-03" db="EMBL/GenBank/DDBJ databases">
        <authorList>
            <person name="King G.J."/>
            <person name="Bancroft I."/>
            <person name="Baten A."/>
            <person name="Bloomfield J."/>
            <person name="Borpatragohain P."/>
            <person name="He Z."/>
            <person name="Irish N."/>
            <person name="Irwin J."/>
            <person name="Liu K."/>
            <person name="Mauleon R.P."/>
            <person name="Moore J."/>
            <person name="Morris R."/>
            <person name="Ostergaard L."/>
            <person name="Wang B."/>
            <person name="Wells R."/>
        </authorList>
    </citation>
    <scope>NUCLEOTIDE SEQUENCE [LARGE SCALE GENOMIC DNA]</scope>
    <source>
        <strain evidence="1">R-o-18</strain>
        <tissue evidence="1">Leaf</tissue>
    </source>
</reference>
<proteinExistence type="predicted"/>
<name>A0ABQ7NUJ2_BRACM</name>
<dbReference type="EMBL" id="JADBGQ010000001">
    <property type="protein sequence ID" value="KAG5414533.1"/>
    <property type="molecule type" value="Genomic_DNA"/>
</dbReference>
<accession>A0ABQ7NUJ2</accession>
<dbReference type="Proteomes" id="UP000823674">
    <property type="component" value="Chromosome A01"/>
</dbReference>
<sequence length="318" mass="36187">MRMSSSIAKHLAYIDSVVIDFDPNKVIRHVAAVGILYGCRVKTTSSHLPRDKFWDLVSGCLILCLEMLETSVLGLRQDLSLITYVGGAMTTSTYVSLIKSSISLRTNFKSPESADQKLRFFYIALLPFYGCSRAISTRWLSLFRTLRILPFLTLREGYVFEKMLVCVGTEIRTRSRISAGPTTSDQIDAENMKDNKTNLEKIVDLISNMRKSVTIITRDYKNLAAKAVSELPKNSESKRVPPFCLSPRTSYILTPRSVCAFSFLPLSHHSSKMEIFRFSDLCDYLRNLTFIRRNLKFILSYEPSINHHKAYGFSVKKS</sequence>
<keyword evidence="2" id="KW-1185">Reference proteome</keyword>
<evidence type="ECO:0000313" key="1">
    <source>
        <dbReference type="EMBL" id="KAG5414533.1"/>
    </source>
</evidence>
<gene>
    <name evidence="1" type="primary">A01p031120.1_BraROA</name>
    <name evidence="1" type="ORF">IGI04_002100</name>
</gene>